<evidence type="ECO:0000313" key="3">
    <source>
        <dbReference type="Proteomes" id="UP000594083"/>
    </source>
</evidence>
<dbReference type="Proteomes" id="UP000594083">
    <property type="component" value="Segment"/>
</dbReference>
<dbReference type="RefSeq" id="YP_009957142.1">
    <property type="nucleotide sequence ID" value="NC_051658.1"/>
</dbReference>
<keyword evidence="3" id="KW-1185">Reference proteome</keyword>
<organism evidence="2 3">
    <name type="scientific">Mycobacterium phage Firehouse51</name>
    <dbReference type="NCBI Taxonomy" id="2776877"/>
    <lineage>
        <taxon>Viruses</taxon>
        <taxon>Duplodnaviria</taxon>
        <taxon>Heunggongvirae</taxon>
        <taxon>Uroviricota</taxon>
        <taxon>Caudoviricetes</taxon>
        <taxon>Gracegardnervirinae</taxon>
        <taxon>Cheoctovirus</taxon>
        <taxon>Cheoctovirus firehouse51</taxon>
    </lineage>
</organism>
<protein>
    <recommendedName>
        <fullName evidence="1">DUF7304 domain-containing protein</fullName>
    </recommendedName>
</protein>
<dbReference type="GeneID" id="60328661"/>
<proteinExistence type="predicted"/>
<dbReference type="InterPro" id="IPR055728">
    <property type="entry name" value="DUF7304"/>
</dbReference>
<accession>A0A7M1CKQ9</accession>
<dbReference type="EMBL" id="MT889374">
    <property type="protein sequence ID" value="QOP65010.1"/>
    <property type="molecule type" value="Genomic_DNA"/>
</dbReference>
<name>A0A7M1CKQ9_9CAUD</name>
<evidence type="ECO:0000259" key="1">
    <source>
        <dbReference type="Pfam" id="PF23979"/>
    </source>
</evidence>
<gene>
    <name evidence="2" type="primary">48</name>
    <name evidence="2" type="ORF">SEA_FIREHOUSE51_48</name>
</gene>
<sequence length="173" mass="18629">MTTFSKDTARQANVLDGTVYCYEPVPGEGVYATVAGRDGQVYIVALDMTDLSHLHRAAEAAHADENRSVASEDLTTITQAGMPFLMDRAGGGGVTSPFCRFSFYSDPRRLIKNPCGGVTVGLGVGDDGTELLYLNVGDGYRSDGDILLDVEELTGLIDQLTILRNAMREKEES</sequence>
<feature type="domain" description="DUF7304" evidence="1">
    <location>
        <begin position="99"/>
        <end position="170"/>
    </location>
</feature>
<dbReference type="Pfam" id="PF23979">
    <property type="entry name" value="DUF7304"/>
    <property type="match status" value="1"/>
</dbReference>
<reference evidence="2 3" key="1">
    <citation type="submission" date="2020-08" db="EMBL/GenBank/DDBJ databases">
        <authorList>
            <person name="Akinwunmi A.M."/>
            <person name="Tonade O.A."/>
            <person name="Bolade S.K."/>
            <person name="Markjonathan C.I."/>
            <person name="Olanrewaju O.J."/>
            <person name="Mustapha O.A."/>
            <person name="Dauda A.O."/>
            <person name="Ejiofor E."/>
            <person name="Adebola I.O."/>
            <person name="Ajose A.O."/>
            <person name="Lewis G.S."/>
            <person name="Odunsi A."/>
            <person name="Nsa I.Y."/>
            <person name="Egwuatu T.O.G."/>
            <person name="Oyetibo G.O."/>
            <person name="Ilori M.O."/>
            <person name="Gurney S.M.R."/>
            <person name="Garlena R.A."/>
            <person name="Russell D.A."/>
            <person name="Pope W.H."/>
            <person name="Jacobs-Sera D."/>
            <person name="Hatfull G.F."/>
        </authorList>
    </citation>
    <scope>NUCLEOTIDE SEQUENCE [LARGE SCALE GENOMIC DNA]</scope>
</reference>
<dbReference type="KEGG" id="vg:60328661"/>
<evidence type="ECO:0000313" key="2">
    <source>
        <dbReference type="EMBL" id="QOP65010.1"/>
    </source>
</evidence>